<protein>
    <submittedName>
        <fullName evidence="1">Uncharacterized protein</fullName>
    </submittedName>
</protein>
<reference evidence="1" key="1">
    <citation type="submission" date="2022-08" db="UniProtKB">
        <authorList>
            <consortium name="EnsemblMetazoa"/>
        </authorList>
    </citation>
    <scope>IDENTIFICATION</scope>
    <source>
        <strain evidence="1">Israel</strain>
    </source>
</reference>
<dbReference type="EMBL" id="AJVK01010905">
    <property type="status" value="NOT_ANNOTATED_CDS"/>
    <property type="molecule type" value="Genomic_DNA"/>
</dbReference>
<dbReference type="AlphaFoldDB" id="A0A1B0D382"/>
<dbReference type="Proteomes" id="UP000092462">
    <property type="component" value="Unassembled WGS sequence"/>
</dbReference>
<sequence>MVQFDHILINSIGKLPSKLIFIRQKIIIYAVTIFICISITFAQIPHHAVLNIEQEENLLPDHLKNPFLRTPRVAAALAVSSWFGHGEEPVFEREADKIPRSEIYTVLTHAGLIPRRFFKIFTAIPYGTGSRWALGSIILVHQSVYNEIGATTTLFVILIAALSATFSGE</sequence>
<proteinExistence type="predicted"/>
<accession>A0A1B0D382</accession>
<dbReference type="EnsemblMetazoa" id="PPAI001805-RA">
    <property type="protein sequence ID" value="PPAI001805-PA"/>
    <property type="gene ID" value="PPAI001805"/>
</dbReference>
<evidence type="ECO:0000313" key="2">
    <source>
        <dbReference type="Proteomes" id="UP000092462"/>
    </source>
</evidence>
<dbReference type="VEuPathDB" id="VectorBase:PPAPM1_002665"/>
<evidence type="ECO:0000313" key="1">
    <source>
        <dbReference type="EnsemblMetazoa" id="PPAI001805-PA"/>
    </source>
</evidence>
<keyword evidence="2" id="KW-1185">Reference proteome</keyword>
<name>A0A1B0D382_PHLPP</name>
<organism evidence="1 2">
    <name type="scientific">Phlebotomus papatasi</name>
    <name type="common">Sandfly</name>
    <dbReference type="NCBI Taxonomy" id="29031"/>
    <lineage>
        <taxon>Eukaryota</taxon>
        <taxon>Metazoa</taxon>
        <taxon>Ecdysozoa</taxon>
        <taxon>Arthropoda</taxon>
        <taxon>Hexapoda</taxon>
        <taxon>Insecta</taxon>
        <taxon>Pterygota</taxon>
        <taxon>Neoptera</taxon>
        <taxon>Endopterygota</taxon>
        <taxon>Diptera</taxon>
        <taxon>Nematocera</taxon>
        <taxon>Psychodoidea</taxon>
        <taxon>Psychodidae</taxon>
        <taxon>Phlebotomus</taxon>
        <taxon>Phlebotomus</taxon>
    </lineage>
</organism>
<dbReference type="VEuPathDB" id="VectorBase:PPAI001805"/>